<gene>
    <name evidence="2" type="ORF">BBF96_11425</name>
</gene>
<reference evidence="2 3" key="1">
    <citation type="submission" date="2016-07" db="EMBL/GenBank/DDBJ databases">
        <title>Genome and transcriptome analysis of iron-reducing fermentative bacteria Anoxybacter fermentans.</title>
        <authorList>
            <person name="Zeng X."/>
            <person name="Shao Z."/>
        </authorList>
    </citation>
    <scope>NUCLEOTIDE SEQUENCE [LARGE SCALE GENOMIC DNA]</scope>
    <source>
        <strain evidence="2 3">DY22613</strain>
    </source>
</reference>
<protein>
    <submittedName>
        <fullName evidence="2">Uncharacterized protein</fullName>
    </submittedName>
</protein>
<dbReference type="OrthoDB" id="502628at2"/>
<dbReference type="AlphaFoldDB" id="A0A3Q9HR77"/>
<dbReference type="InterPro" id="IPR003835">
    <property type="entry name" value="Glyco_trans_19"/>
</dbReference>
<feature type="coiled-coil region" evidence="1">
    <location>
        <begin position="369"/>
        <end position="403"/>
    </location>
</feature>
<organism evidence="2 3">
    <name type="scientific">Anoxybacter fermentans</name>
    <dbReference type="NCBI Taxonomy" id="1323375"/>
    <lineage>
        <taxon>Bacteria</taxon>
        <taxon>Bacillati</taxon>
        <taxon>Bacillota</taxon>
        <taxon>Clostridia</taxon>
        <taxon>Halanaerobiales</taxon>
        <taxon>Anoxybacter</taxon>
    </lineage>
</organism>
<dbReference type="GO" id="GO:0005543">
    <property type="term" value="F:phospholipid binding"/>
    <property type="evidence" value="ECO:0007669"/>
    <property type="project" value="TreeGrafter"/>
</dbReference>
<keyword evidence="1" id="KW-0175">Coiled coil</keyword>
<dbReference type="RefSeq" id="WP_127017297.1">
    <property type="nucleotide sequence ID" value="NZ_CP016379.1"/>
</dbReference>
<dbReference type="Pfam" id="PF02684">
    <property type="entry name" value="LpxB"/>
    <property type="match status" value="1"/>
</dbReference>
<dbReference type="SUPFAM" id="SSF53756">
    <property type="entry name" value="UDP-Glycosyltransferase/glycogen phosphorylase"/>
    <property type="match status" value="1"/>
</dbReference>
<dbReference type="EMBL" id="CP016379">
    <property type="protein sequence ID" value="AZR73947.1"/>
    <property type="molecule type" value="Genomic_DNA"/>
</dbReference>
<dbReference type="KEGG" id="aft:BBF96_11425"/>
<evidence type="ECO:0000256" key="1">
    <source>
        <dbReference type="SAM" id="Coils"/>
    </source>
</evidence>
<accession>A0A3Q9HR77</accession>
<evidence type="ECO:0000313" key="3">
    <source>
        <dbReference type="Proteomes" id="UP000267250"/>
    </source>
</evidence>
<evidence type="ECO:0000313" key="2">
    <source>
        <dbReference type="EMBL" id="AZR73947.1"/>
    </source>
</evidence>
<dbReference type="GO" id="GO:0008915">
    <property type="term" value="F:lipid-A-disaccharide synthase activity"/>
    <property type="evidence" value="ECO:0007669"/>
    <property type="project" value="InterPro"/>
</dbReference>
<keyword evidence="3" id="KW-1185">Reference proteome</keyword>
<sequence length="408" mass="46375">MDVILTTNSPGEVSAWVKPMVKAIKKEWPESRITVFIPPCTFASGREVPVVESFDEVDQVFGPREYIKYMIFRRKPRGFKPGEEGFVLFLGGDLGHAVMLGKRFKYPVYAYSERDAGFSDRIRLFFVPSLKVAARLERKGVKKEHLRPVGDLMLDAVKPDLSREEMEQLLGLDSKDLVLNIFPGSRPHEVKESFPLFLKAVIYLKNKKKRIKPLITLAPFITLDNIRSFLDEAKDLSWELKLTDVEELVELKVFEHRFLIYRGSSYNTMQVSQLAFALPGTNNVELAAMGVPTLVILPLNWPELIPLPGIIGLIGQIPLLGPFLKRKVVIPKLVQKFLYVSPVNRSLGDEILPELKGVLTPEMIAERTMEVIDSELLTIKDKLKKYKKEEKASERIISEIRADLPSCL</sequence>
<dbReference type="Proteomes" id="UP000267250">
    <property type="component" value="Chromosome"/>
</dbReference>
<dbReference type="GO" id="GO:0016020">
    <property type="term" value="C:membrane"/>
    <property type="evidence" value="ECO:0007669"/>
    <property type="project" value="GOC"/>
</dbReference>
<name>A0A3Q9HR77_9FIRM</name>
<dbReference type="GO" id="GO:0009245">
    <property type="term" value="P:lipid A biosynthetic process"/>
    <property type="evidence" value="ECO:0007669"/>
    <property type="project" value="InterPro"/>
</dbReference>
<dbReference type="PANTHER" id="PTHR30372">
    <property type="entry name" value="LIPID-A-DISACCHARIDE SYNTHASE"/>
    <property type="match status" value="1"/>
</dbReference>
<proteinExistence type="predicted"/>
<dbReference type="PANTHER" id="PTHR30372:SF6">
    <property type="entry name" value="LIPID-A-DISACCHARIDE SYNTHASE"/>
    <property type="match status" value="1"/>
</dbReference>